<evidence type="ECO:0000256" key="1">
    <source>
        <dbReference type="ARBA" id="ARBA00009437"/>
    </source>
</evidence>
<dbReference type="PANTHER" id="PTHR30419">
    <property type="entry name" value="HTH-TYPE TRANSCRIPTIONAL REGULATOR YBHD"/>
    <property type="match status" value="1"/>
</dbReference>
<dbReference type="InterPro" id="IPR000847">
    <property type="entry name" value="LysR_HTH_N"/>
</dbReference>
<evidence type="ECO:0000313" key="7">
    <source>
        <dbReference type="EMBL" id="VWC07965.1"/>
    </source>
</evidence>
<dbReference type="AlphaFoldDB" id="A0A9Q9SMI4"/>
<dbReference type="SUPFAM" id="SSF46785">
    <property type="entry name" value="Winged helix' DNA-binding domain"/>
    <property type="match status" value="1"/>
</dbReference>
<dbReference type="InterPro" id="IPR005119">
    <property type="entry name" value="LysR_subst-bd"/>
</dbReference>
<comment type="similarity">
    <text evidence="1">Belongs to the LysR transcriptional regulatory family.</text>
</comment>
<dbReference type="GO" id="GO:0005829">
    <property type="term" value="C:cytosol"/>
    <property type="evidence" value="ECO:0007669"/>
    <property type="project" value="TreeGrafter"/>
</dbReference>
<keyword evidence="2" id="KW-0805">Transcription regulation</keyword>
<dbReference type="Pfam" id="PF00126">
    <property type="entry name" value="HTH_1"/>
    <property type="match status" value="1"/>
</dbReference>
<name>A0A9Q9SMI4_9BURK</name>
<evidence type="ECO:0000256" key="3">
    <source>
        <dbReference type="ARBA" id="ARBA00023125"/>
    </source>
</evidence>
<evidence type="ECO:0000259" key="6">
    <source>
        <dbReference type="PROSITE" id="PS50931"/>
    </source>
</evidence>
<dbReference type="Proteomes" id="UP000494172">
    <property type="component" value="Unassembled WGS sequence"/>
</dbReference>
<gene>
    <name evidence="7" type="ORF">BAR24066_05159</name>
</gene>
<evidence type="ECO:0000256" key="4">
    <source>
        <dbReference type="ARBA" id="ARBA00023163"/>
    </source>
</evidence>
<dbReference type="SUPFAM" id="SSF53850">
    <property type="entry name" value="Periplasmic binding protein-like II"/>
    <property type="match status" value="1"/>
</dbReference>
<dbReference type="InterPro" id="IPR036390">
    <property type="entry name" value="WH_DNA-bd_sf"/>
</dbReference>
<protein>
    <submittedName>
        <fullName evidence="7">LysR family transcriptional regulator</fullName>
    </submittedName>
</protein>
<evidence type="ECO:0000256" key="2">
    <source>
        <dbReference type="ARBA" id="ARBA00023015"/>
    </source>
</evidence>
<evidence type="ECO:0000256" key="5">
    <source>
        <dbReference type="SAM" id="MobiDB-lite"/>
    </source>
</evidence>
<dbReference type="Gene3D" id="3.40.190.290">
    <property type="match status" value="1"/>
</dbReference>
<dbReference type="PROSITE" id="PS50931">
    <property type="entry name" value="HTH_LYSR"/>
    <property type="match status" value="1"/>
</dbReference>
<keyword evidence="4" id="KW-0804">Transcription</keyword>
<proteinExistence type="inferred from homology"/>
<comment type="caution">
    <text evidence="7">The sequence shown here is derived from an EMBL/GenBank/DDBJ whole genome shotgun (WGS) entry which is preliminary data.</text>
</comment>
<dbReference type="EMBL" id="CABVPX010000024">
    <property type="protein sequence ID" value="VWC07965.1"/>
    <property type="molecule type" value="Genomic_DNA"/>
</dbReference>
<accession>A0A9Q9SMI4</accession>
<feature type="domain" description="HTH lysR-type" evidence="6">
    <location>
        <begin position="41"/>
        <end position="98"/>
    </location>
</feature>
<keyword evidence="3" id="KW-0238">DNA-binding</keyword>
<organism evidence="7 8">
    <name type="scientific">Burkholderia arboris</name>
    <dbReference type="NCBI Taxonomy" id="488730"/>
    <lineage>
        <taxon>Bacteria</taxon>
        <taxon>Pseudomonadati</taxon>
        <taxon>Pseudomonadota</taxon>
        <taxon>Betaproteobacteria</taxon>
        <taxon>Burkholderiales</taxon>
        <taxon>Burkholderiaceae</taxon>
        <taxon>Burkholderia</taxon>
        <taxon>Burkholderia cepacia complex</taxon>
    </lineage>
</organism>
<dbReference type="InterPro" id="IPR036388">
    <property type="entry name" value="WH-like_DNA-bd_sf"/>
</dbReference>
<feature type="region of interest" description="Disordered" evidence="5">
    <location>
        <begin position="342"/>
        <end position="365"/>
    </location>
</feature>
<dbReference type="GO" id="GO:0003700">
    <property type="term" value="F:DNA-binding transcription factor activity"/>
    <property type="evidence" value="ECO:0007669"/>
    <property type="project" value="InterPro"/>
</dbReference>
<dbReference type="GO" id="GO:0003677">
    <property type="term" value="F:DNA binding"/>
    <property type="evidence" value="ECO:0007669"/>
    <property type="project" value="UniProtKB-KW"/>
</dbReference>
<dbReference type="Pfam" id="PF03466">
    <property type="entry name" value="LysR_substrate"/>
    <property type="match status" value="1"/>
</dbReference>
<evidence type="ECO:0000313" key="8">
    <source>
        <dbReference type="Proteomes" id="UP000494172"/>
    </source>
</evidence>
<dbReference type="Gene3D" id="1.10.10.10">
    <property type="entry name" value="Winged helix-like DNA-binding domain superfamily/Winged helix DNA-binding domain"/>
    <property type="match status" value="1"/>
</dbReference>
<sequence length="365" mass="40264">MFDSVRIVEETKKQRKSNLSELSLLNEQHFTGQRTDTMRELNQRRLRYFHEVLTHGSIRGAADSINTSPSVITRQIRLLEEEIGAPLFERQPRGVQPTEAAAHLLEYWHGCRSQQELFEDRLQALHGLQHGQIRIATSEGYIDCLMDEVLTDFCARYPKLDVTVDLLPVSKLLQEVAESRAHIGLAYNPPAHPDIEYVATAPQPVVALVHPGHPLAVRGRPVAVRELAEYPLALMPPAFGLGQAVQMLAYAENIQLHPTLTTNSLAVLRHFVKRNSGVTLLAAFAAYQELEAGELVALPVAHPLLEAANARLLVKAGRTLGVAADTLLRGILRDMKMFSNAGGRNGRTTARGKAGKRAAGNRGRS</sequence>
<dbReference type="PANTHER" id="PTHR30419:SF8">
    <property type="entry name" value="NITROGEN ASSIMILATION TRANSCRIPTIONAL ACTIVATOR-RELATED"/>
    <property type="match status" value="1"/>
</dbReference>
<reference evidence="7 8" key="1">
    <citation type="submission" date="2019-09" db="EMBL/GenBank/DDBJ databases">
        <authorList>
            <person name="Depoorter E."/>
        </authorList>
    </citation>
    <scope>NUCLEOTIDE SEQUENCE [LARGE SCALE GENOMIC DNA]</scope>
    <source>
        <strain evidence="7">LMG 24066</strain>
    </source>
</reference>
<dbReference type="InterPro" id="IPR050950">
    <property type="entry name" value="HTH-type_LysR_regulators"/>
</dbReference>